<organism evidence="1 2">
    <name type="scientific">Dethiosulfatarculus sandiegensis</name>
    <dbReference type="NCBI Taxonomy" id="1429043"/>
    <lineage>
        <taxon>Bacteria</taxon>
        <taxon>Pseudomonadati</taxon>
        <taxon>Thermodesulfobacteriota</taxon>
        <taxon>Desulfarculia</taxon>
        <taxon>Desulfarculales</taxon>
        <taxon>Desulfarculaceae</taxon>
        <taxon>Dethiosulfatarculus</taxon>
    </lineage>
</organism>
<reference evidence="1 2" key="1">
    <citation type="submission" date="2013-11" db="EMBL/GenBank/DDBJ databases">
        <title>Metagenomic analysis of a methanogenic consortium involved in long chain n-alkane degradation.</title>
        <authorList>
            <person name="Davidova I.A."/>
            <person name="Callaghan A.V."/>
            <person name="Wawrik B."/>
            <person name="Pruitt S."/>
            <person name="Marks C."/>
            <person name="Duncan K.E."/>
            <person name="Suflita J.M."/>
        </authorList>
    </citation>
    <scope>NUCLEOTIDE SEQUENCE [LARGE SCALE GENOMIC DNA]</scope>
    <source>
        <strain evidence="1 2">SPR</strain>
    </source>
</reference>
<sequence length="81" mass="9140">MKPHRNPLICYFGKDFPKDVFVYVGKANRVCFKGAEFYSAGPGRNQGSTISLVAFWGWVAKKAAPTNVVFSYRGKNKDYLK</sequence>
<keyword evidence="2" id="KW-1185">Reference proteome</keyword>
<dbReference type="InParanoid" id="A0A0D2JBA9"/>
<comment type="caution">
    <text evidence="1">The sequence shown here is derived from an EMBL/GenBank/DDBJ whole genome shotgun (WGS) entry which is preliminary data.</text>
</comment>
<proteinExistence type="predicted"/>
<evidence type="ECO:0000313" key="2">
    <source>
        <dbReference type="Proteomes" id="UP000032233"/>
    </source>
</evidence>
<dbReference type="Proteomes" id="UP000032233">
    <property type="component" value="Unassembled WGS sequence"/>
</dbReference>
<accession>A0A0D2JBA9</accession>
<dbReference type="AlphaFoldDB" id="A0A0D2JBA9"/>
<protein>
    <submittedName>
        <fullName evidence="1">Uncharacterized protein</fullName>
    </submittedName>
</protein>
<gene>
    <name evidence="1" type="ORF">X474_03630</name>
</gene>
<name>A0A0D2JBA9_9BACT</name>
<evidence type="ECO:0000313" key="1">
    <source>
        <dbReference type="EMBL" id="KIX15414.1"/>
    </source>
</evidence>
<dbReference type="STRING" id="1429043.X474_03630"/>
<dbReference type="EMBL" id="AZAC01000003">
    <property type="protein sequence ID" value="KIX15414.1"/>
    <property type="molecule type" value="Genomic_DNA"/>
</dbReference>